<proteinExistence type="predicted"/>
<keyword evidence="2" id="KW-1185">Reference proteome</keyword>
<gene>
    <name evidence="1" type="ORF">HJG63_007745</name>
</gene>
<organism evidence="1 2">
    <name type="scientific">Rousettus aegyptiacus</name>
    <name type="common">Egyptian fruit bat</name>
    <name type="synonym">Pteropus aegyptiacus</name>
    <dbReference type="NCBI Taxonomy" id="9407"/>
    <lineage>
        <taxon>Eukaryota</taxon>
        <taxon>Metazoa</taxon>
        <taxon>Chordata</taxon>
        <taxon>Craniata</taxon>
        <taxon>Vertebrata</taxon>
        <taxon>Euteleostomi</taxon>
        <taxon>Mammalia</taxon>
        <taxon>Eutheria</taxon>
        <taxon>Laurasiatheria</taxon>
        <taxon>Chiroptera</taxon>
        <taxon>Yinpterochiroptera</taxon>
        <taxon>Pteropodoidea</taxon>
        <taxon>Pteropodidae</taxon>
        <taxon>Rousettinae</taxon>
        <taxon>Rousettus</taxon>
    </lineage>
</organism>
<accession>A0A7J8KAJ5</accession>
<sequence>MLPLKNIGTQMGKDSGEGGCLLTPFLPKWAHSRARAPRPTGNTHLLVTLPSKGKHQLAWTEYLRPPQNHTFNPTPQVMIVFGGGAIARQLARDEVLRVGLGLQDGVSAFVSISGEFVSPPCSQTCEATPQSQTLGFQNYGKYFYVVISHPV</sequence>
<reference evidence="1 2" key="1">
    <citation type="journal article" date="2020" name="Nature">
        <title>Six reference-quality genomes reveal evolution of bat adaptations.</title>
        <authorList>
            <person name="Jebb D."/>
            <person name="Huang Z."/>
            <person name="Pippel M."/>
            <person name="Hughes G.M."/>
            <person name="Lavrichenko K."/>
            <person name="Devanna P."/>
            <person name="Winkler S."/>
            <person name="Jermiin L.S."/>
            <person name="Skirmuntt E.C."/>
            <person name="Katzourakis A."/>
            <person name="Burkitt-Gray L."/>
            <person name="Ray D.A."/>
            <person name="Sullivan K.A.M."/>
            <person name="Roscito J.G."/>
            <person name="Kirilenko B.M."/>
            <person name="Davalos L.M."/>
            <person name="Corthals A.P."/>
            <person name="Power M.L."/>
            <person name="Jones G."/>
            <person name="Ransome R.D."/>
            <person name="Dechmann D.K.N."/>
            <person name="Locatelli A.G."/>
            <person name="Puechmaille S.J."/>
            <person name="Fedrigo O."/>
            <person name="Jarvis E.D."/>
            <person name="Hiller M."/>
            <person name="Vernes S.C."/>
            <person name="Myers E.W."/>
            <person name="Teeling E.C."/>
        </authorList>
    </citation>
    <scope>NUCLEOTIDE SEQUENCE [LARGE SCALE GENOMIC DNA]</scope>
    <source>
        <strain evidence="1">MRouAeg1</strain>
        <tissue evidence="1">Muscle</tissue>
    </source>
</reference>
<evidence type="ECO:0000313" key="1">
    <source>
        <dbReference type="EMBL" id="KAF6505852.1"/>
    </source>
</evidence>
<name>A0A7J8KAJ5_ROUAE</name>
<comment type="caution">
    <text evidence="1">The sequence shown here is derived from an EMBL/GenBank/DDBJ whole genome shotgun (WGS) entry which is preliminary data.</text>
</comment>
<evidence type="ECO:0000313" key="2">
    <source>
        <dbReference type="Proteomes" id="UP000593571"/>
    </source>
</evidence>
<dbReference type="AlphaFoldDB" id="A0A7J8KAJ5"/>
<dbReference type="Proteomes" id="UP000593571">
    <property type="component" value="Unassembled WGS sequence"/>
</dbReference>
<protein>
    <submittedName>
        <fullName evidence="1">Uncharacterized protein</fullName>
    </submittedName>
</protein>
<dbReference type="EMBL" id="JACASE010000001">
    <property type="protein sequence ID" value="KAF6505852.1"/>
    <property type="molecule type" value="Genomic_DNA"/>
</dbReference>